<keyword evidence="4 5" id="KW-0472">Membrane</keyword>
<feature type="domain" description="G-protein coupled receptors family 1 profile" evidence="6">
    <location>
        <begin position="52"/>
        <end position="324"/>
    </location>
</feature>
<dbReference type="eggNOG" id="KOG3656">
    <property type="taxonomic scope" value="Eukaryota"/>
</dbReference>
<dbReference type="GO" id="GO:0016020">
    <property type="term" value="C:membrane"/>
    <property type="evidence" value="ECO:0007669"/>
    <property type="project" value="UniProtKB-SubCell"/>
</dbReference>
<keyword evidence="10" id="KW-1185">Reference proteome</keyword>
<dbReference type="AlphaFoldDB" id="A0A1I7SFP0"/>
<proteinExistence type="predicted"/>
<dbReference type="PANTHER" id="PTHR46641:SF1">
    <property type="entry name" value="G-PROTEIN COUPLED RECEPTORS FAMILY 1 PROFILE DOMAIN-CONTAINING PROTEIN"/>
    <property type="match status" value="1"/>
</dbReference>
<feature type="transmembrane region" description="Helical" evidence="5">
    <location>
        <begin position="305"/>
        <end position="327"/>
    </location>
</feature>
<organism evidence="9 11">
    <name type="scientific">Bursaphelenchus xylophilus</name>
    <name type="common">Pinewood nematode worm</name>
    <name type="synonym">Aphelenchoides xylophilus</name>
    <dbReference type="NCBI Taxonomy" id="6326"/>
    <lineage>
        <taxon>Eukaryota</taxon>
        <taxon>Metazoa</taxon>
        <taxon>Ecdysozoa</taxon>
        <taxon>Nematoda</taxon>
        <taxon>Chromadorea</taxon>
        <taxon>Rhabditida</taxon>
        <taxon>Tylenchina</taxon>
        <taxon>Tylenchomorpha</taxon>
        <taxon>Aphelenchoidea</taxon>
        <taxon>Aphelenchoididae</taxon>
        <taxon>Bursaphelenchus</taxon>
    </lineage>
</organism>
<dbReference type="Proteomes" id="UP000582659">
    <property type="component" value="Unassembled WGS sequence"/>
</dbReference>
<evidence type="ECO:0000256" key="5">
    <source>
        <dbReference type="SAM" id="Phobius"/>
    </source>
</evidence>
<dbReference type="CDD" id="cd14978">
    <property type="entry name" value="7tmA_FMRFamide_R-like"/>
    <property type="match status" value="1"/>
</dbReference>
<dbReference type="OrthoDB" id="10011262at2759"/>
<dbReference type="Pfam" id="PF00001">
    <property type="entry name" value="7tm_1"/>
    <property type="match status" value="1"/>
</dbReference>
<evidence type="ECO:0000313" key="10">
    <source>
        <dbReference type="Proteomes" id="UP000659654"/>
    </source>
</evidence>
<comment type="subcellular location">
    <subcellularLocation>
        <location evidence="1">Membrane</location>
    </subcellularLocation>
</comment>
<reference evidence="8" key="2">
    <citation type="submission" date="2020-08" db="EMBL/GenBank/DDBJ databases">
        <authorList>
            <person name="Kikuchi T."/>
        </authorList>
    </citation>
    <scope>NUCLEOTIDE SEQUENCE</scope>
    <source>
        <strain evidence="7">Ka4C1</strain>
    </source>
</reference>
<evidence type="ECO:0000256" key="2">
    <source>
        <dbReference type="ARBA" id="ARBA00022692"/>
    </source>
</evidence>
<keyword evidence="2 5" id="KW-0812">Transmembrane</keyword>
<reference evidence="11" key="1">
    <citation type="submission" date="2016-11" db="UniProtKB">
        <authorList>
            <consortium name="WormBaseParasite"/>
        </authorList>
    </citation>
    <scope>IDENTIFICATION</scope>
</reference>
<dbReference type="InterPro" id="IPR017452">
    <property type="entry name" value="GPCR_Rhodpsn_7TM"/>
</dbReference>
<dbReference type="Proteomes" id="UP000659654">
    <property type="component" value="Unassembled WGS sequence"/>
</dbReference>
<evidence type="ECO:0000313" key="9">
    <source>
        <dbReference type="Proteomes" id="UP000095284"/>
    </source>
</evidence>
<dbReference type="SUPFAM" id="SSF81321">
    <property type="entry name" value="Family A G protein-coupled receptor-like"/>
    <property type="match status" value="1"/>
</dbReference>
<dbReference type="EMBL" id="CAJFDI010000004">
    <property type="protein sequence ID" value="CAD5224601.1"/>
    <property type="molecule type" value="Genomic_DNA"/>
</dbReference>
<evidence type="ECO:0000259" key="6">
    <source>
        <dbReference type="PROSITE" id="PS50262"/>
    </source>
</evidence>
<feature type="transmembrane region" description="Helical" evidence="5">
    <location>
        <begin position="115"/>
        <end position="137"/>
    </location>
</feature>
<dbReference type="InterPro" id="IPR000276">
    <property type="entry name" value="GPCR_Rhodpsn"/>
</dbReference>
<dbReference type="PANTHER" id="PTHR46641">
    <property type="entry name" value="FMRFAMIDE RECEPTOR-RELATED"/>
    <property type="match status" value="1"/>
</dbReference>
<gene>
    <name evidence="7" type="ORF">BXYJ_LOCUS8125</name>
</gene>
<dbReference type="GO" id="GO:0004930">
    <property type="term" value="F:G protein-coupled receptor activity"/>
    <property type="evidence" value="ECO:0007669"/>
    <property type="project" value="InterPro"/>
</dbReference>
<evidence type="ECO:0000256" key="1">
    <source>
        <dbReference type="ARBA" id="ARBA00004370"/>
    </source>
</evidence>
<protein>
    <submittedName>
        <fullName evidence="7">(pine wood nematode) hypothetical protein</fullName>
    </submittedName>
    <submittedName>
        <fullName evidence="11">G_PROTEIN_RECEP_F1_2 domain-containing protein</fullName>
    </submittedName>
</protein>
<evidence type="ECO:0000313" key="11">
    <source>
        <dbReference type="WBParaSite" id="BXY_1185200.1"/>
    </source>
</evidence>
<dbReference type="Gene3D" id="1.20.1070.10">
    <property type="entry name" value="Rhodopsin 7-helix transmembrane proteins"/>
    <property type="match status" value="1"/>
</dbReference>
<evidence type="ECO:0000256" key="4">
    <source>
        <dbReference type="ARBA" id="ARBA00023136"/>
    </source>
</evidence>
<sequence length="360" mass="41886">MEMEIANFSDALINLNESDKEECVEVYENYEELEKWLLGVVALPFILVGLSANFMSMLIFSHKNMRSNMVNWYLMILAASDSVILISSFIVLTLPRLGEILHFWRLTWISYYLVPYWYAPMGSAQTISVWMTVAMSLHRFIGVCLPFKASILLNKKRAKVAIIAVVGFAIIFNMTRFFEVEIVRVCRHTPINAELPIFHPTPLRLSSLYRRLYYEYAYTLVMFVIPFTILIVVNSMVILAIHKSRQIHAKLNVYDDGTRKQEIAKEISTSIMLVAIVVAFLLCNTLTFVVNILENWGYPNYLTMLVPWSNWLVMTNASINICIYCMFSDKYRQLFWYYLRVLGCCGCRHDFEVIVNHTWS</sequence>
<evidence type="ECO:0000256" key="3">
    <source>
        <dbReference type="ARBA" id="ARBA00022989"/>
    </source>
</evidence>
<dbReference type="InterPro" id="IPR052954">
    <property type="entry name" value="GPCR-Ligand_Int"/>
</dbReference>
<dbReference type="PROSITE" id="PS50262">
    <property type="entry name" value="G_PROTEIN_RECEP_F1_2"/>
    <property type="match status" value="1"/>
</dbReference>
<feature type="transmembrane region" description="Helical" evidence="5">
    <location>
        <begin position="36"/>
        <end position="60"/>
    </location>
</feature>
<feature type="transmembrane region" description="Helical" evidence="5">
    <location>
        <begin position="216"/>
        <end position="241"/>
    </location>
</feature>
<evidence type="ECO:0000313" key="7">
    <source>
        <dbReference type="EMBL" id="CAD5224601.1"/>
    </source>
</evidence>
<accession>A0A1I7SFP0</accession>
<feature type="transmembrane region" description="Helical" evidence="5">
    <location>
        <begin position="269"/>
        <end position="293"/>
    </location>
</feature>
<dbReference type="EMBL" id="CAJFCV020000004">
    <property type="protein sequence ID" value="CAG9113414.1"/>
    <property type="molecule type" value="Genomic_DNA"/>
</dbReference>
<dbReference type="WBParaSite" id="BXY_1185200.1">
    <property type="protein sequence ID" value="BXY_1185200.1"/>
    <property type="gene ID" value="BXY_1185200"/>
</dbReference>
<dbReference type="SMR" id="A0A1I7SFP0"/>
<feature type="transmembrane region" description="Helical" evidence="5">
    <location>
        <begin position="158"/>
        <end position="178"/>
    </location>
</feature>
<dbReference type="PRINTS" id="PR00237">
    <property type="entry name" value="GPCRRHODOPSN"/>
</dbReference>
<name>A0A1I7SFP0_BURXY</name>
<keyword evidence="3 5" id="KW-1133">Transmembrane helix</keyword>
<feature type="transmembrane region" description="Helical" evidence="5">
    <location>
        <begin position="72"/>
        <end position="95"/>
    </location>
</feature>
<dbReference type="Proteomes" id="UP000095284">
    <property type="component" value="Unplaced"/>
</dbReference>
<evidence type="ECO:0000313" key="8">
    <source>
        <dbReference type="EMBL" id="CAG9113414.1"/>
    </source>
</evidence>